<reference evidence="7 8" key="1">
    <citation type="submission" date="2019-02" db="EMBL/GenBank/DDBJ databases">
        <title>Genome sequencing of the rare red list fungi Phellinidium pouzarii.</title>
        <authorList>
            <person name="Buettner E."/>
            <person name="Kellner H."/>
        </authorList>
    </citation>
    <scope>NUCLEOTIDE SEQUENCE [LARGE SCALE GENOMIC DNA]</scope>
    <source>
        <strain evidence="7 8">DSM 108285</strain>
    </source>
</reference>
<dbReference type="EC" id="2.5.1.18" evidence="1"/>
<protein>
    <recommendedName>
        <fullName evidence="1">glutathione transferase</fullName>
        <ecNumber evidence="1">2.5.1.18</ecNumber>
    </recommendedName>
</protein>
<sequence>MVLKIHGFVFSTCTQAVITTLKELGVAYELVPINLGKGAHKNPDYIATKQPFGQIPVLEEEDGFQLYESRAIARYVIAKYGPNSGLIPSGDLRKIALFEQAVSVENNNFYPYASGLAQEKIFKPAKGAPSSEERATENFKALEEKLEVYDVILGKQKYIAGDEFTLADILHLPYGTLITAQLGFKALEGPDAKPNVARWWADITSRASWKYTQADIAAAAGMQVSNA</sequence>
<dbReference type="GO" id="GO:0043295">
    <property type="term" value="F:glutathione binding"/>
    <property type="evidence" value="ECO:0007669"/>
    <property type="project" value="TreeGrafter"/>
</dbReference>
<dbReference type="Pfam" id="PF00043">
    <property type="entry name" value="GST_C"/>
    <property type="match status" value="1"/>
</dbReference>
<keyword evidence="2" id="KW-0808">Transferase</keyword>
<organism evidence="7 8">
    <name type="scientific">Phellinidium pouzarii</name>
    <dbReference type="NCBI Taxonomy" id="167371"/>
    <lineage>
        <taxon>Eukaryota</taxon>
        <taxon>Fungi</taxon>
        <taxon>Dikarya</taxon>
        <taxon>Basidiomycota</taxon>
        <taxon>Agaricomycotina</taxon>
        <taxon>Agaricomycetes</taxon>
        <taxon>Hymenochaetales</taxon>
        <taxon>Hymenochaetaceae</taxon>
        <taxon>Phellinidium</taxon>
    </lineage>
</organism>
<dbReference type="SFLD" id="SFLDG00358">
    <property type="entry name" value="Main_(cytGST)"/>
    <property type="match status" value="1"/>
</dbReference>
<dbReference type="Gene3D" id="1.20.1050.10">
    <property type="match status" value="1"/>
</dbReference>
<evidence type="ECO:0000259" key="6">
    <source>
        <dbReference type="PROSITE" id="PS50405"/>
    </source>
</evidence>
<proteinExistence type="inferred from homology"/>
<dbReference type="OrthoDB" id="249703at2759"/>
<dbReference type="SUPFAM" id="SSF47616">
    <property type="entry name" value="GST C-terminal domain-like"/>
    <property type="match status" value="1"/>
</dbReference>
<dbReference type="InterPro" id="IPR036249">
    <property type="entry name" value="Thioredoxin-like_sf"/>
</dbReference>
<dbReference type="Pfam" id="PF02798">
    <property type="entry name" value="GST_N"/>
    <property type="match status" value="1"/>
</dbReference>
<dbReference type="InterPro" id="IPR040079">
    <property type="entry name" value="Glutathione_S-Trfase"/>
</dbReference>
<comment type="similarity">
    <text evidence="4">Belongs to the GST superfamily.</text>
</comment>
<dbReference type="AlphaFoldDB" id="A0A4S4L0L1"/>
<gene>
    <name evidence="7" type="ORF">EW145_g5644</name>
</gene>
<evidence type="ECO:0000256" key="1">
    <source>
        <dbReference type="ARBA" id="ARBA00012452"/>
    </source>
</evidence>
<evidence type="ECO:0000256" key="2">
    <source>
        <dbReference type="ARBA" id="ARBA00022679"/>
    </source>
</evidence>
<dbReference type="GO" id="GO:0004364">
    <property type="term" value="F:glutathione transferase activity"/>
    <property type="evidence" value="ECO:0007669"/>
    <property type="project" value="UniProtKB-EC"/>
</dbReference>
<dbReference type="InterPro" id="IPR010987">
    <property type="entry name" value="Glutathione-S-Trfase_C-like"/>
</dbReference>
<keyword evidence="8" id="KW-1185">Reference proteome</keyword>
<dbReference type="SUPFAM" id="SSF52833">
    <property type="entry name" value="Thioredoxin-like"/>
    <property type="match status" value="1"/>
</dbReference>
<evidence type="ECO:0000313" key="8">
    <source>
        <dbReference type="Proteomes" id="UP000308199"/>
    </source>
</evidence>
<dbReference type="FunFam" id="3.40.30.10:FF:000016">
    <property type="entry name" value="Glutathione S-transferase F2"/>
    <property type="match status" value="1"/>
</dbReference>
<dbReference type="SFLD" id="SFLDG01154">
    <property type="entry name" value="Main.5:_Phi-like"/>
    <property type="match status" value="1"/>
</dbReference>
<comment type="caution">
    <text evidence="7">The sequence shown here is derived from an EMBL/GenBank/DDBJ whole genome shotgun (WGS) entry which is preliminary data.</text>
</comment>
<dbReference type="InterPro" id="IPR036282">
    <property type="entry name" value="Glutathione-S-Trfase_C_sf"/>
</dbReference>
<dbReference type="Proteomes" id="UP000308199">
    <property type="component" value="Unassembled WGS sequence"/>
</dbReference>
<evidence type="ECO:0000259" key="5">
    <source>
        <dbReference type="PROSITE" id="PS50404"/>
    </source>
</evidence>
<dbReference type="SFLD" id="SFLDS00019">
    <property type="entry name" value="Glutathione_Transferase_(cytos"/>
    <property type="match status" value="1"/>
</dbReference>
<accession>A0A4S4L0L1</accession>
<evidence type="ECO:0000313" key="7">
    <source>
        <dbReference type="EMBL" id="THH04271.1"/>
    </source>
</evidence>
<dbReference type="Gene3D" id="3.40.30.10">
    <property type="entry name" value="Glutaredoxin"/>
    <property type="match status" value="1"/>
</dbReference>
<dbReference type="PROSITE" id="PS50404">
    <property type="entry name" value="GST_NTER"/>
    <property type="match status" value="1"/>
</dbReference>
<comment type="catalytic activity">
    <reaction evidence="3">
        <text>RX + glutathione = an S-substituted glutathione + a halide anion + H(+)</text>
        <dbReference type="Rhea" id="RHEA:16437"/>
        <dbReference type="ChEBI" id="CHEBI:15378"/>
        <dbReference type="ChEBI" id="CHEBI:16042"/>
        <dbReference type="ChEBI" id="CHEBI:17792"/>
        <dbReference type="ChEBI" id="CHEBI:57925"/>
        <dbReference type="ChEBI" id="CHEBI:90779"/>
        <dbReference type="EC" id="2.5.1.18"/>
    </reaction>
</comment>
<dbReference type="GO" id="GO:0006749">
    <property type="term" value="P:glutathione metabolic process"/>
    <property type="evidence" value="ECO:0007669"/>
    <property type="project" value="TreeGrafter"/>
</dbReference>
<dbReference type="PROSITE" id="PS50405">
    <property type="entry name" value="GST_CTER"/>
    <property type="match status" value="1"/>
</dbReference>
<dbReference type="GO" id="GO:0005737">
    <property type="term" value="C:cytoplasm"/>
    <property type="evidence" value="ECO:0007669"/>
    <property type="project" value="TreeGrafter"/>
</dbReference>
<evidence type="ECO:0000256" key="3">
    <source>
        <dbReference type="ARBA" id="ARBA00047960"/>
    </source>
</evidence>
<dbReference type="PANTHER" id="PTHR43900">
    <property type="entry name" value="GLUTATHIONE S-TRANSFERASE RHO"/>
    <property type="match status" value="1"/>
</dbReference>
<dbReference type="InterPro" id="IPR004045">
    <property type="entry name" value="Glutathione_S-Trfase_N"/>
</dbReference>
<feature type="domain" description="GST C-terminal" evidence="6">
    <location>
        <begin position="91"/>
        <end position="227"/>
    </location>
</feature>
<name>A0A4S4L0L1_9AGAM</name>
<dbReference type="PANTHER" id="PTHR43900:SF3">
    <property type="entry name" value="GLUTATHIONE S-TRANSFERASE RHO"/>
    <property type="match status" value="1"/>
</dbReference>
<dbReference type="EMBL" id="SGPK01000360">
    <property type="protein sequence ID" value="THH04271.1"/>
    <property type="molecule type" value="Genomic_DNA"/>
</dbReference>
<feature type="domain" description="GST N-terminal" evidence="5">
    <location>
        <begin position="1"/>
        <end position="84"/>
    </location>
</feature>
<dbReference type="InterPro" id="IPR004046">
    <property type="entry name" value="GST_C"/>
</dbReference>
<evidence type="ECO:0000256" key="4">
    <source>
        <dbReference type="RuleBase" id="RU003494"/>
    </source>
</evidence>